<accession>A0A9W9HXS7</accession>
<protein>
    <submittedName>
        <fullName evidence="2">Uncharacterized protein</fullName>
    </submittedName>
</protein>
<evidence type="ECO:0000313" key="2">
    <source>
        <dbReference type="EMBL" id="KAJ5159690.1"/>
    </source>
</evidence>
<comment type="caution">
    <text evidence="2">The sequence shown here is derived from an EMBL/GenBank/DDBJ whole genome shotgun (WGS) entry which is preliminary data.</text>
</comment>
<dbReference type="AlphaFoldDB" id="A0A9W9HXS7"/>
<keyword evidence="3" id="KW-1185">Reference proteome</keyword>
<evidence type="ECO:0000313" key="3">
    <source>
        <dbReference type="Proteomes" id="UP001149163"/>
    </source>
</evidence>
<feature type="region of interest" description="Disordered" evidence="1">
    <location>
        <begin position="172"/>
        <end position="244"/>
    </location>
</feature>
<dbReference type="GeneID" id="81427995"/>
<dbReference type="Proteomes" id="UP001149163">
    <property type="component" value="Unassembled WGS sequence"/>
</dbReference>
<reference evidence="2" key="2">
    <citation type="journal article" date="2023" name="IMA Fungus">
        <title>Comparative genomic study of the Penicillium genus elucidates a diverse pangenome and 15 lateral gene transfer events.</title>
        <authorList>
            <person name="Petersen C."/>
            <person name="Sorensen T."/>
            <person name="Nielsen M.R."/>
            <person name="Sondergaard T.E."/>
            <person name="Sorensen J.L."/>
            <person name="Fitzpatrick D.A."/>
            <person name="Frisvad J.C."/>
            <person name="Nielsen K.L."/>
        </authorList>
    </citation>
    <scope>NUCLEOTIDE SEQUENCE</scope>
    <source>
        <strain evidence="2">IBT 26290</strain>
    </source>
</reference>
<reference evidence="2" key="1">
    <citation type="submission" date="2022-11" db="EMBL/GenBank/DDBJ databases">
        <authorList>
            <person name="Petersen C."/>
        </authorList>
    </citation>
    <scope>NUCLEOTIDE SEQUENCE</scope>
    <source>
        <strain evidence="2">IBT 26290</strain>
    </source>
</reference>
<sequence>MRIANRGRALGITSSDAARLLLFLAKIHAQESRRWTGLGGVRMYIVYIAICDPEYTGRGATDLLSPACPPVLHILYRQNRGTPSRGPLVDSCEAITIREPEDAEHRRGYLGNASGDAPPLEWGHLVQDGTEWKVVVKMAFGCIGTPFSKQSAVLPLASSRLIDIRFVSDTLPCPSHERKPPGKQAPANPRGYADHPEDHRSLNKTSLGWDSSGEPGSLSFSPPQRTIRKTPSPQPIGALQEDVI</sequence>
<proteinExistence type="predicted"/>
<evidence type="ECO:0000256" key="1">
    <source>
        <dbReference type="SAM" id="MobiDB-lite"/>
    </source>
</evidence>
<dbReference type="RefSeq" id="XP_056541248.1">
    <property type="nucleotide sequence ID" value="XM_056688819.1"/>
</dbReference>
<name>A0A9W9HXS7_9EURO</name>
<feature type="compositionally biased region" description="Basic and acidic residues" evidence="1">
    <location>
        <begin position="192"/>
        <end position="201"/>
    </location>
</feature>
<gene>
    <name evidence="2" type="ORF">N7482_006694</name>
</gene>
<organism evidence="2 3">
    <name type="scientific">Penicillium canariense</name>
    <dbReference type="NCBI Taxonomy" id="189055"/>
    <lineage>
        <taxon>Eukaryota</taxon>
        <taxon>Fungi</taxon>
        <taxon>Dikarya</taxon>
        <taxon>Ascomycota</taxon>
        <taxon>Pezizomycotina</taxon>
        <taxon>Eurotiomycetes</taxon>
        <taxon>Eurotiomycetidae</taxon>
        <taxon>Eurotiales</taxon>
        <taxon>Aspergillaceae</taxon>
        <taxon>Penicillium</taxon>
    </lineage>
</organism>
<dbReference type="EMBL" id="JAPQKN010000004">
    <property type="protein sequence ID" value="KAJ5159690.1"/>
    <property type="molecule type" value="Genomic_DNA"/>
</dbReference>